<evidence type="ECO:0000256" key="4">
    <source>
        <dbReference type="ARBA" id="ARBA00022755"/>
    </source>
</evidence>
<dbReference type="GO" id="GO:0006189">
    <property type="term" value="P:'de novo' IMP biosynthetic process"/>
    <property type="evidence" value="ECO:0007669"/>
    <property type="project" value="InterPro"/>
</dbReference>
<dbReference type="EC" id="2.1.2.2" evidence="2"/>
<evidence type="ECO:0000256" key="3">
    <source>
        <dbReference type="ARBA" id="ARBA00022679"/>
    </source>
</evidence>
<proteinExistence type="inferred from homology"/>
<evidence type="ECO:0000313" key="6">
    <source>
        <dbReference type="EMBL" id="CAB4557039.1"/>
    </source>
</evidence>
<dbReference type="CDD" id="cd08645">
    <property type="entry name" value="FMT_core_GART"/>
    <property type="match status" value="1"/>
</dbReference>
<evidence type="ECO:0000256" key="1">
    <source>
        <dbReference type="ARBA" id="ARBA00005054"/>
    </source>
</evidence>
<comment type="pathway">
    <text evidence="1">Purine metabolism; IMP biosynthesis via de novo pathway; N(2)-formyl-N(1)-(5-phospho-D-ribosyl)glycinamide from N(1)-(5-phospho-D-ribosyl)glycinamide (10-formyl THF route): step 1/1.</text>
</comment>
<protein>
    <recommendedName>
        <fullName evidence="2">phosphoribosylglycinamide formyltransferase 1</fullName>
        <ecNumber evidence="2">2.1.2.2</ecNumber>
    </recommendedName>
</protein>
<dbReference type="AlphaFoldDB" id="A0A6J6D2X6"/>
<evidence type="ECO:0000259" key="5">
    <source>
        <dbReference type="Pfam" id="PF00551"/>
    </source>
</evidence>
<dbReference type="SUPFAM" id="SSF53328">
    <property type="entry name" value="Formyltransferase"/>
    <property type="match status" value="1"/>
</dbReference>
<dbReference type="Gene3D" id="3.40.50.170">
    <property type="entry name" value="Formyl transferase, N-terminal domain"/>
    <property type="match status" value="1"/>
</dbReference>
<dbReference type="GO" id="GO:0005829">
    <property type="term" value="C:cytosol"/>
    <property type="evidence" value="ECO:0007669"/>
    <property type="project" value="TreeGrafter"/>
</dbReference>
<name>A0A6J6D2X6_9ZZZZ</name>
<organism evidence="6">
    <name type="scientific">freshwater metagenome</name>
    <dbReference type="NCBI Taxonomy" id="449393"/>
    <lineage>
        <taxon>unclassified sequences</taxon>
        <taxon>metagenomes</taxon>
        <taxon>ecological metagenomes</taxon>
    </lineage>
</organism>
<dbReference type="HAMAP" id="MF_01930">
    <property type="entry name" value="PurN"/>
    <property type="match status" value="1"/>
</dbReference>
<dbReference type="NCBIfam" id="TIGR00639">
    <property type="entry name" value="PurN"/>
    <property type="match status" value="1"/>
</dbReference>
<dbReference type="EMBL" id="CAEZTD010000023">
    <property type="protein sequence ID" value="CAB4557039.1"/>
    <property type="molecule type" value="Genomic_DNA"/>
</dbReference>
<dbReference type="PANTHER" id="PTHR43369">
    <property type="entry name" value="PHOSPHORIBOSYLGLYCINAMIDE FORMYLTRANSFERASE"/>
    <property type="match status" value="1"/>
</dbReference>
<dbReference type="InterPro" id="IPR036477">
    <property type="entry name" value="Formyl_transf_N_sf"/>
</dbReference>
<accession>A0A6J6D2X6</accession>
<dbReference type="GO" id="GO:0004644">
    <property type="term" value="F:phosphoribosylglycinamide formyltransferase activity"/>
    <property type="evidence" value="ECO:0007669"/>
    <property type="project" value="UniProtKB-EC"/>
</dbReference>
<dbReference type="InterPro" id="IPR004607">
    <property type="entry name" value="GART"/>
</dbReference>
<sequence length="197" mass="20853">MLDVLVLISGSGSNLRALATAAAHEDYPARIVAVGSDGEASGLAHAEEFGIPSFVVDPGAFESRESWADELRAQIEAWNPDLIVCAGFMRILPAGFVRAFAPRIINLHPALLPRYPGAHAVRDALADGATVTGSTVHIVDEGVDTGPVLRQVEVAVASDDTEGTLHDKIKVIERPLLVATVAEIARGEINVKEYARA</sequence>
<dbReference type="InterPro" id="IPR002376">
    <property type="entry name" value="Formyl_transf_N"/>
</dbReference>
<feature type="domain" description="Formyl transferase N-terminal" evidence="5">
    <location>
        <begin position="4"/>
        <end position="180"/>
    </location>
</feature>
<keyword evidence="3" id="KW-0808">Transferase</keyword>
<reference evidence="6" key="1">
    <citation type="submission" date="2020-05" db="EMBL/GenBank/DDBJ databases">
        <authorList>
            <person name="Chiriac C."/>
            <person name="Salcher M."/>
            <person name="Ghai R."/>
            <person name="Kavagutti S V."/>
        </authorList>
    </citation>
    <scope>NUCLEOTIDE SEQUENCE</scope>
</reference>
<dbReference type="PANTHER" id="PTHR43369:SF2">
    <property type="entry name" value="PHOSPHORIBOSYLGLYCINAMIDE FORMYLTRANSFERASE"/>
    <property type="match status" value="1"/>
</dbReference>
<gene>
    <name evidence="6" type="ORF">UFOPK1591_00454</name>
</gene>
<dbReference type="Pfam" id="PF00551">
    <property type="entry name" value="Formyl_trans_N"/>
    <property type="match status" value="1"/>
</dbReference>
<keyword evidence="4" id="KW-0658">Purine biosynthesis</keyword>
<evidence type="ECO:0000256" key="2">
    <source>
        <dbReference type="ARBA" id="ARBA00012254"/>
    </source>
</evidence>